<organism evidence="1 2">
    <name type="scientific">Rhodovulum sulfidophilum</name>
    <name type="common">Rhodobacter sulfidophilus</name>
    <dbReference type="NCBI Taxonomy" id="35806"/>
    <lineage>
        <taxon>Bacteria</taxon>
        <taxon>Pseudomonadati</taxon>
        <taxon>Pseudomonadota</taxon>
        <taxon>Alphaproteobacteria</taxon>
        <taxon>Rhodobacterales</taxon>
        <taxon>Paracoccaceae</taxon>
        <taxon>Rhodovulum</taxon>
    </lineage>
</organism>
<dbReference type="Proteomes" id="UP000064912">
    <property type="component" value="Chromosome"/>
</dbReference>
<proteinExistence type="predicted"/>
<accession>A0A0D6B5F2</accession>
<evidence type="ECO:0000313" key="2">
    <source>
        <dbReference type="Proteomes" id="UP000064912"/>
    </source>
</evidence>
<evidence type="ECO:0000313" key="1">
    <source>
        <dbReference type="EMBL" id="BAQ70276.1"/>
    </source>
</evidence>
<dbReference type="KEGG" id="rsu:NHU_03132"/>
<dbReference type="EMBL" id="AP014800">
    <property type="protein sequence ID" value="BAQ70276.1"/>
    <property type="molecule type" value="Genomic_DNA"/>
</dbReference>
<protein>
    <submittedName>
        <fullName evidence="1">Transposition protein</fullName>
    </submittedName>
</protein>
<name>A0A0D6B5F2_RHOSU</name>
<gene>
    <name evidence="1" type="ORF">NHU_03132</name>
</gene>
<dbReference type="AlphaFoldDB" id="A0A0D6B5F2"/>
<reference evidence="1 2" key="1">
    <citation type="submission" date="2015-02" db="EMBL/GenBank/DDBJ databases">
        <title>Genome sequene of Rhodovulum sulfidophilum DSM 2351.</title>
        <authorList>
            <person name="Nagao N."/>
        </authorList>
    </citation>
    <scope>NUCLEOTIDE SEQUENCE [LARGE SCALE GENOMIC DNA]</scope>
    <source>
        <strain evidence="1 2">DSM 2351</strain>
    </source>
</reference>
<sequence>MLRFVGQVLLRALGDPTAADRRARDLWTPVRHHLRERRVLVVHWDRAQDLASRGARHGGG</sequence>